<dbReference type="Gene3D" id="3.30.1330.60">
    <property type="entry name" value="OmpA-like domain"/>
    <property type="match status" value="1"/>
</dbReference>
<keyword evidence="2 4" id="KW-0472">Membrane</keyword>
<evidence type="ECO:0000259" key="6">
    <source>
        <dbReference type="PROSITE" id="PS51123"/>
    </source>
</evidence>
<evidence type="ECO:0000256" key="2">
    <source>
        <dbReference type="ARBA" id="ARBA00023136"/>
    </source>
</evidence>
<comment type="caution">
    <text evidence="7">The sequence shown here is derived from an EMBL/GenBank/DDBJ whole genome shotgun (WGS) entry which is preliminary data.</text>
</comment>
<dbReference type="InterPro" id="IPR039567">
    <property type="entry name" value="Gly-zipper"/>
</dbReference>
<sequence length="243" mass="25950">MKRIQSYFLVVATAVLMLNTSCSNMNKSQKGAVIGAGGGAVVGGAIGKATGNTALGAIIGAAVGGTAGAVIGKKMDKQAEEIKKTVPSAKVERVGEGITVEFSNNVMFAFNSYALTPTADSTLEQLITILNKYPNTNIEVQGHTDSTGTHEYNQTLSESRAHAAAQYLRDHGIADSRITEKGYGETAPKYPNATAEGRAQNRRVEFVISANEQMKNEAQQESNQNDGTQQQLRRGKKNRNQNQ</sequence>
<feature type="region of interest" description="Disordered" evidence="5">
    <location>
        <begin position="210"/>
        <end position="243"/>
    </location>
</feature>
<feature type="compositionally biased region" description="Polar residues" evidence="5">
    <location>
        <begin position="210"/>
        <end position="232"/>
    </location>
</feature>
<comment type="subcellular location">
    <subcellularLocation>
        <location evidence="1">Cell outer membrane</location>
    </subcellularLocation>
</comment>
<dbReference type="InterPro" id="IPR036737">
    <property type="entry name" value="OmpA-like_sf"/>
</dbReference>
<dbReference type="PROSITE" id="PS51123">
    <property type="entry name" value="OMPA_2"/>
    <property type="match status" value="1"/>
</dbReference>
<name>A0A4U3KTR2_9BACT</name>
<dbReference type="PANTHER" id="PTHR30329:SF21">
    <property type="entry name" value="LIPOPROTEIN YIAD-RELATED"/>
    <property type="match status" value="1"/>
</dbReference>
<dbReference type="GO" id="GO:0009279">
    <property type="term" value="C:cell outer membrane"/>
    <property type="evidence" value="ECO:0007669"/>
    <property type="project" value="UniProtKB-SubCell"/>
</dbReference>
<gene>
    <name evidence="7" type="ORF">FC093_19455</name>
</gene>
<feature type="domain" description="OmpA-like" evidence="6">
    <location>
        <begin position="94"/>
        <end position="212"/>
    </location>
</feature>
<dbReference type="Pfam" id="PF00691">
    <property type="entry name" value="OmpA"/>
    <property type="match status" value="1"/>
</dbReference>
<dbReference type="EMBL" id="SZQL01000019">
    <property type="protein sequence ID" value="TKK65712.1"/>
    <property type="molecule type" value="Genomic_DNA"/>
</dbReference>
<organism evidence="7 8">
    <name type="scientific">Ilyomonas limi</name>
    <dbReference type="NCBI Taxonomy" id="2575867"/>
    <lineage>
        <taxon>Bacteria</taxon>
        <taxon>Pseudomonadati</taxon>
        <taxon>Bacteroidota</taxon>
        <taxon>Chitinophagia</taxon>
        <taxon>Chitinophagales</taxon>
        <taxon>Chitinophagaceae</taxon>
        <taxon>Ilyomonas</taxon>
    </lineage>
</organism>
<evidence type="ECO:0000256" key="4">
    <source>
        <dbReference type="PROSITE-ProRule" id="PRU00473"/>
    </source>
</evidence>
<reference evidence="7 8" key="1">
    <citation type="submission" date="2019-05" db="EMBL/GenBank/DDBJ databases">
        <title>Panacibacter sp. strain 17mud1-8 Genome sequencing and assembly.</title>
        <authorList>
            <person name="Chhetri G."/>
        </authorList>
    </citation>
    <scope>NUCLEOTIDE SEQUENCE [LARGE SCALE GENOMIC DNA]</scope>
    <source>
        <strain evidence="7 8">17mud1-8</strain>
    </source>
</reference>
<accession>A0A4U3KTR2</accession>
<evidence type="ECO:0000313" key="7">
    <source>
        <dbReference type="EMBL" id="TKK65712.1"/>
    </source>
</evidence>
<dbReference type="InterPro" id="IPR006664">
    <property type="entry name" value="OMP_bac"/>
</dbReference>
<dbReference type="SUPFAM" id="SSF103088">
    <property type="entry name" value="OmpA-like"/>
    <property type="match status" value="1"/>
</dbReference>
<dbReference type="InterPro" id="IPR050330">
    <property type="entry name" value="Bact_OuterMem_StrucFunc"/>
</dbReference>
<dbReference type="Pfam" id="PF13488">
    <property type="entry name" value="Gly-zipper_Omp"/>
    <property type="match status" value="1"/>
</dbReference>
<keyword evidence="3" id="KW-0998">Cell outer membrane</keyword>
<evidence type="ECO:0000256" key="3">
    <source>
        <dbReference type="ARBA" id="ARBA00023237"/>
    </source>
</evidence>
<dbReference type="OrthoDB" id="9782229at2"/>
<dbReference type="Proteomes" id="UP000305848">
    <property type="component" value="Unassembled WGS sequence"/>
</dbReference>
<keyword evidence="8" id="KW-1185">Reference proteome</keyword>
<evidence type="ECO:0000256" key="1">
    <source>
        <dbReference type="ARBA" id="ARBA00004442"/>
    </source>
</evidence>
<protein>
    <submittedName>
        <fullName evidence="7">OmpA family protein</fullName>
    </submittedName>
</protein>
<dbReference type="RefSeq" id="WP_137263481.1">
    <property type="nucleotide sequence ID" value="NZ_SZQL01000019.1"/>
</dbReference>
<dbReference type="CDD" id="cd07185">
    <property type="entry name" value="OmpA_C-like"/>
    <property type="match status" value="1"/>
</dbReference>
<proteinExistence type="predicted"/>
<feature type="compositionally biased region" description="Basic residues" evidence="5">
    <location>
        <begin position="233"/>
        <end position="243"/>
    </location>
</feature>
<evidence type="ECO:0000256" key="5">
    <source>
        <dbReference type="SAM" id="MobiDB-lite"/>
    </source>
</evidence>
<dbReference type="PRINTS" id="PR01021">
    <property type="entry name" value="OMPADOMAIN"/>
</dbReference>
<dbReference type="InterPro" id="IPR006665">
    <property type="entry name" value="OmpA-like"/>
</dbReference>
<dbReference type="AlphaFoldDB" id="A0A4U3KTR2"/>
<evidence type="ECO:0000313" key="8">
    <source>
        <dbReference type="Proteomes" id="UP000305848"/>
    </source>
</evidence>
<dbReference type="PANTHER" id="PTHR30329">
    <property type="entry name" value="STATOR ELEMENT OF FLAGELLAR MOTOR COMPLEX"/>
    <property type="match status" value="1"/>
</dbReference>